<feature type="domain" description="PucR C-terminal helix-turn-helix" evidence="1">
    <location>
        <begin position="579"/>
        <end position="637"/>
    </location>
</feature>
<accession>A0ABU4LYK4</accession>
<dbReference type="Proteomes" id="UP001272987">
    <property type="component" value="Unassembled WGS sequence"/>
</dbReference>
<organism evidence="2 3">
    <name type="scientific">Streptomyces acidiscabies</name>
    <dbReference type="NCBI Taxonomy" id="42234"/>
    <lineage>
        <taxon>Bacteria</taxon>
        <taxon>Bacillati</taxon>
        <taxon>Actinomycetota</taxon>
        <taxon>Actinomycetes</taxon>
        <taxon>Kitasatosporales</taxon>
        <taxon>Streptomycetaceae</taxon>
        <taxon>Streptomyces</taxon>
    </lineage>
</organism>
<evidence type="ECO:0000313" key="2">
    <source>
        <dbReference type="EMBL" id="MDX3020084.1"/>
    </source>
</evidence>
<keyword evidence="3" id="KW-1185">Reference proteome</keyword>
<dbReference type="InterPro" id="IPR025736">
    <property type="entry name" value="PucR_C-HTH_dom"/>
</dbReference>
<dbReference type="InterPro" id="IPR042070">
    <property type="entry name" value="PucR_C-HTH_sf"/>
</dbReference>
<evidence type="ECO:0000259" key="1">
    <source>
        <dbReference type="Pfam" id="PF13556"/>
    </source>
</evidence>
<reference evidence="2 3" key="1">
    <citation type="journal article" date="2023" name="Microb. Genom.">
        <title>Mesoterricola silvestris gen. nov., sp. nov., Mesoterricola sediminis sp. nov., Geothrix oryzae sp. nov., Geothrix edaphica sp. nov., Geothrix rubra sp. nov., and Geothrix limicola sp. nov., six novel members of Acidobacteriota isolated from soils.</title>
        <authorList>
            <person name="Weisberg A.J."/>
            <person name="Pearce E."/>
            <person name="Kramer C.G."/>
            <person name="Chang J.H."/>
            <person name="Clarke C.R."/>
        </authorList>
    </citation>
    <scope>NUCLEOTIDE SEQUENCE [LARGE SCALE GENOMIC DNA]</scope>
    <source>
        <strain evidence="2 3">NB05-1H</strain>
    </source>
</reference>
<dbReference type="PANTHER" id="PTHR33744:SF1">
    <property type="entry name" value="DNA-BINDING TRANSCRIPTIONAL ACTIVATOR ADER"/>
    <property type="match status" value="1"/>
</dbReference>
<dbReference type="RefSeq" id="WP_319166755.1">
    <property type="nucleotide sequence ID" value="NZ_JARAWP010000011.1"/>
</dbReference>
<gene>
    <name evidence="2" type="ORF">PV666_19660</name>
</gene>
<dbReference type="Gene3D" id="1.10.10.2840">
    <property type="entry name" value="PucR C-terminal helix-turn-helix domain"/>
    <property type="match status" value="2"/>
</dbReference>
<dbReference type="EMBL" id="JARAWP010000011">
    <property type="protein sequence ID" value="MDX3020084.1"/>
    <property type="molecule type" value="Genomic_DNA"/>
</dbReference>
<evidence type="ECO:0000313" key="3">
    <source>
        <dbReference type="Proteomes" id="UP001272987"/>
    </source>
</evidence>
<comment type="caution">
    <text evidence="2">The sequence shown here is derived from an EMBL/GenBank/DDBJ whole genome shotgun (WGS) entry which is preliminary data.</text>
</comment>
<dbReference type="PANTHER" id="PTHR33744">
    <property type="entry name" value="CARBOHYDRATE DIACID REGULATOR"/>
    <property type="match status" value="1"/>
</dbReference>
<proteinExistence type="predicted"/>
<protein>
    <submittedName>
        <fullName evidence="2">Helix-turn-helix domain-containing protein</fullName>
    </submittedName>
</protein>
<name>A0ABU4LYK4_9ACTN</name>
<dbReference type="InterPro" id="IPR051448">
    <property type="entry name" value="CdaR-like_regulators"/>
</dbReference>
<sequence length="668" mass="73017">MDAAVVPFRHLKAAYGIILTLTLGVLSNSVEGIRFVDSRSDQFRQRPVRGLWGVDYALETHNHPTHHLHGFLALSCVDAPWWRERESRASTIRTLALFGMAGLVFLPPKEPAGESAEDFAALVNATAETAHQHGLPVMLLSSDPSAQWDLLDAVQADTTQERARREALFSFLSGPGPVDERALQPLLTEVAQLIGAQMTLLDHRGVPVAVTGGPEFEQVLAACGDVVQQVAAGNMDSASLEESGYSLHLIGVGTGDRRSVLAVARDRPFTPGASALVSDTAAALAVRERLASARLAEARMWEVMATARQQVIQLLMNGNVFAAQRAGAAIAPELLGADFAQVFVFDTGTAARRTEALRDCESILGGTALVAGCPSVPHHLNIYAPAEEDTRNAEVRQGLERLLAKNHDYTMGESSPVPIGHLGGAYKQAQRALLLASTSPSRHAVLPRSGEFGYLLDRRSTHWGRSLLAPLRALPYVEAEELMETLENHLSYGRIAVAQLLKRDRRTIKIRYERAEELLGLDFDQLQDRALAELALQVGQHSVDGDYLVPPALEDFLDTDLTREWAKEQLAPISQDEPLREMLIAWIACNAKVEATAETLGVHRNTVYKRLQACEQKLDRDLLSNTAGAHELVFALHLHSDPAVDLRSRMDRLERMSSSRPLQASPTP</sequence>
<dbReference type="Pfam" id="PF13556">
    <property type="entry name" value="HTH_30"/>
    <property type="match status" value="1"/>
</dbReference>